<reference evidence="2" key="1">
    <citation type="submission" date="2023-03" db="EMBL/GenBank/DDBJ databases">
        <title>Massive genome expansion in bonnet fungi (Mycena s.s.) driven by repeated elements and novel gene families across ecological guilds.</title>
        <authorList>
            <consortium name="Lawrence Berkeley National Laboratory"/>
            <person name="Harder C.B."/>
            <person name="Miyauchi S."/>
            <person name="Viragh M."/>
            <person name="Kuo A."/>
            <person name="Thoen E."/>
            <person name="Andreopoulos B."/>
            <person name="Lu D."/>
            <person name="Skrede I."/>
            <person name="Drula E."/>
            <person name="Henrissat B."/>
            <person name="Morin E."/>
            <person name="Kohler A."/>
            <person name="Barry K."/>
            <person name="LaButti K."/>
            <person name="Morin E."/>
            <person name="Salamov A."/>
            <person name="Lipzen A."/>
            <person name="Mereny Z."/>
            <person name="Hegedus B."/>
            <person name="Baldrian P."/>
            <person name="Stursova M."/>
            <person name="Weitz H."/>
            <person name="Taylor A."/>
            <person name="Grigoriev I.V."/>
            <person name="Nagy L.G."/>
            <person name="Martin F."/>
            <person name="Kauserud H."/>
        </authorList>
    </citation>
    <scope>NUCLEOTIDE SEQUENCE</scope>
    <source>
        <strain evidence="2">CBHHK002</strain>
    </source>
</reference>
<protein>
    <recommendedName>
        <fullName evidence="4">NAD(P)-binding protein</fullName>
    </recommendedName>
</protein>
<keyword evidence="1" id="KW-0560">Oxidoreductase</keyword>
<dbReference type="InterPro" id="IPR036291">
    <property type="entry name" value="NAD(P)-bd_dom_sf"/>
</dbReference>
<proteinExistence type="predicted"/>
<dbReference type="SUPFAM" id="SSF51735">
    <property type="entry name" value="NAD(P)-binding Rossmann-fold domains"/>
    <property type="match status" value="1"/>
</dbReference>
<accession>A0AAD6ZXU4</accession>
<dbReference type="Pfam" id="PF00106">
    <property type="entry name" value="adh_short"/>
    <property type="match status" value="1"/>
</dbReference>
<dbReference type="PRINTS" id="PR00081">
    <property type="entry name" value="GDHRDH"/>
</dbReference>
<evidence type="ECO:0000313" key="3">
    <source>
        <dbReference type="Proteomes" id="UP001218218"/>
    </source>
</evidence>
<dbReference type="Gene3D" id="3.40.50.720">
    <property type="entry name" value="NAD(P)-binding Rossmann-like Domain"/>
    <property type="match status" value="1"/>
</dbReference>
<dbReference type="AlphaFoldDB" id="A0AAD6ZXU4"/>
<dbReference type="InterPro" id="IPR002347">
    <property type="entry name" value="SDR_fam"/>
</dbReference>
<dbReference type="EMBL" id="JARIHO010000022">
    <property type="protein sequence ID" value="KAJ7343775.1"/>
    <property type="molecule type" value="Genomic_DNA"/>
</dbReference>
<keyword evidence="3" id="KW-1185">Reference proteome</keyword>
<organism evidence="2 3">
    <name type="scientific">Mycena albidolilacea</name>
    <dbReference type="NCBI Taxonomy" id="1033008"/>
    <lineage>
        <taxon>Eukaryota</taxon>
        <taxon>Fungi</taxon>
        <taxon>Dikarya</taxon>
        <taxon>Basidiomycota</taxon>
        <taxon>Agaricomycotina</taxon>
        <taxon>Agaricomycetes</taxon>
        <taxon>Agaricomycetidae</taxon>
        <taxon>Agaricales</taxon>
        <taxon>Marasmiineae</taxon>
        <taxon>Mycenaceae</taxon>
        <taxon>Mycena</taxon>
    </lineage>
</organism>
<dbReference type="PANTHER" id="PTHR43157">
    <property type="entry name" value="PHOSPHATIDYLINOSITOL-GLYCAN BIOSYNTHESIS CLASS F PROTEIN-RELATED"/>
    <property type="match status" value="1"/>
</dbReference>
<name>A0AAD6ZXU4_9AGAR</name>
<dbReference type="GO" id="GO:0016491">
    <property type="term" value="F:oxidoreductase activity"/>
    <property type="evidence" value="ECO:0007669"/>
    <property type="project" value="UniProtKB-KW"/>
</dbReference>
<evidence type="ECO:0000313" key="2">
    <source>
        <dbReference type="EMBL" id="KAJ7343775.1"/>
    </source>
</evidence>
<sequence length="346" mass="38629">MRRGLWDFIRDQFTPQRPVVRRHLTGKTVMVLGANTGLGYEAAKHFATMNPGRLILACRNQSRGQAAVEKLTTATGYTKAELRIVDLADFSSVRKFADKFDQGGERLDILVENAAIYADKYEPTKDGWETAFQVSCLSTPLMALLLLPTMLKTAREHSTVPRLVVVSSEVHYWASIEKQIRENHAMLKMLGSAEYCTPRNMAFRYLLTKLLNVFFVRALNARLPPGTPLIVNAVSPGLCRSELTRSMTGVTAAFDRLISLLFAYSTEVGSRHLVWAALAEEERPDELRGAFIHGSKVLEPSDFVLSVEGAKTQDRVWDELIDTLGKVDSRVIATVERHLSPPHNAT</sequence>
<dbReference type="PANTHER" id="PTHR43157:SF31">
    <property type="entry name" value="PHOSPHATIDYLINOSITOL-GLYCAN BIOSYNTHESIS CLASS F PROTEIN"/>
    <property type="match status" value="1"/>
</dbReference>
<dbReference type="Proteomes" id="UP001218218">
    <property type="component" value="Unassembled WGS sequence"/>
</dbReference>
<evidence type="ECO:0000256" key="1">
    <source>
        <dbReference type="ARBA" id="ARBA00023002"/>
    </source>
</evidence>
<gene>
    <name evidence="2" type="ORF">DFH08DRAFT_214798</name>
</gene>
<comment type="caution">
    <text evidence="2">The sequence shown here is derived from an EMBL/GenBank/DDBJ whole genome shotgun (WGS) entry which is preliminary data.</text>
</comment>
<evidence type="ECO:0008006" key="4">
    <source>
        <dbReference type="Google" id="ProtNLM"/>
    </source>
</evidence>